<dbReference type="PIRSF" id="PIRSF037037">
    <property type="entry name" value="Kelch-like_protein_gigaxonin"/>
    <property type="match status" value="1"/>
</dbReference>
<dbReference type="CTD" id="20230949"/>
<keyword evidence="5" id="KW-1185">Reference proteome</keyword>
<dbReference type="Gene3D" id="3.30.710.10">
    <property type="entry name" value="Potassium Channel Kv1.1, Chain A"/>
    <property type="match status" value="1"/>
</dbReference>
<dbReference type="Gene3D" id="1.25.40.420">
    <property type="match status" value="1"/>
</dbReference>
<dbReference type="SUPFAM" id="SSF117281">
    <property type="entry name" value="Kelch motif"/>
    <property type="match status" value="1"/>
</dbReference>
<dbReference type="InterPro" id="IPR006652">
    <property type="entry name" value="Kelch_1"/>
</dbReference>
<dbReference type="InterPro" id="IPR011333">
    <property type="entry name" value="SKP1/BTB/POZ_sf"/>
</dbReference>
<evidence type="ECO:0000256" key="1">
    <source>
        <dbReference type="ARBA" id="ARBA00022441"/>
    </source>
</evidence>
<dbReference type="AlphaFoldDB" id="V4CBN7"/>
<dbReference type="SMART" id="SM00612">
    <property type="entry name" value="Kelch"/>
    <property type="match status" value="6"/>
</dbReference>
<dbReference type="EMBL" id="KB201037">
    <property type="protein sequence ID" value="ESO99289.1"/>
    <property type="molecule type" value="Genomic_DNA"/>
</dbReference>
<evidence type="ECO:0000313" key="4">
    <source>
        <dbReference type="EMBL" id="ESO99289.1"/>
    </source>
</evidence>
<evidence type="ECO:0000313" key="5">
    <source>
        <dbReference type="Proteomes" id="UP000030746"/>
    </source>
</evidence>
<dbReference type="SMART" id="SM00875">
    <property type="entry name" value="BACK"/>
    <property type="match status" value="1"/>
</dbReference>
<dbReference type="RefSeq" id="XP_009049780.1">
    <property type="nucleotide sequence ID" value="XM_009051532.1"/>
</dbReference>
<feature type="domain" description="BTB" evidence="3">
    <location>
        <begin position="30"/>
        <end position="97"/>
    </location>
</feature>
<dbReference type="OMA" id="ETHNCLE"/>
<dbReference type="Proteomes" id="UP000030746">
    <property type="component" value="Unassembled WGS sequence"/>
</dbReference>
<dbReference type="PROSITE" id="PS50097">
    <property type="entry name" value="BTB"/>
    <property type="match status" value="1"/>
</dbReference>
<dbReference type="HOGENOM" id="CLU_004253_14_2_1"/>
<dbReference type="InterPro" id="IPR017096">
    <property type="entry name" value="BTB-kelch_protein"/>
</dbReference>
<accession>V4CBN7</accession>
<dbReference type="CDD" id="cd18242">
    <property type="entry name" value="BTB_POZ_KLHL12_C3IP1_DKIR"/>
    <property type="match status" value="1"/>
</dbReference>
<name>V4CBN7_LOTGI</name>
<dbReference type="FunFam" id="1.25.40.420:FF:000001">
    <property type="entry name" value="Kelch-like family member 12"/>
    <property type="match status" value="1"/>
</dbReference>
<dbReference type="Pfam" id="PF00651">
    <property type="entry name" value="BTB"/>
    <property type="match status" value="1"/>
</dbReference>
<dbReference type="KEGG" id="lgi:LOTGIDRAFT_113379"/>
<dbReference type="FunFam" id="3.30.710.10:FF:000001">
    <property type="entry name" value="Kelch-like family member 20"/>
    <property type="match status" value="1"/>
</dbReference>
<dbReference type="PRINTS" id="PR00501">
    <property type="entry name" value="KELCHREPEAT"/>
</dbReference>
<dbReference type="InterPro" id="IPR000210">
    <property type="entry name" value="BTB/POZ_dom"/>
</dbReference>
<gene>
    <name evidence="4" type="ORF">LOTGIDRAFT_113379</name>
</gene>
<organism evidence="4 5">
    <name type="scientific">Lottia gigantea</name>
    <name type="common">Giant owl limpet</name>
    <dbReference type="NCBI Taxonomy" id="225164"/>
    <lineage>
        <taxon>Eukaryota</taxon>
        <taxon>Metazoa</taxon>
        <taxon>Spiralia</taxon>
        <taxon>Lophotrochozoa</taxon>
        <taxon>Mollusca</taxon>
        <taxon>Gastropoda</taxon>
        <taxon>Patellogastropoda</taxon>
        <taxon>Lottioidea</taxon>
        <taxon>Lottiidae</taxon>
        <taxon>Lottia</taxon>
    </lineage>
</organism>
<sequence>MAGDRQIFTDSHAKSILTSMNNLRKINTLCDVTLIVQNQCFSAHRIVLAACSDYFCAMFTNKMKERDKSIIELHDISAPVLEVLLDFVYTETVNVSVENVQELLPAACLLQLTGVKEACCTFLEKQLDSSNCLGIKIFSESHSCDSLCQAAESYSLRHFEDVVTQDEFKSLSIDELERLISSDELQVNSEEPVFEAVITWVKFNEVERVPYLSNLLQFVRLPLLSARYITDYIDNEALVKSCHKCRDLVDEAKKFHLRPDLRGQMNGPRMKTRIGTDDILVVVGGFGSHQNLVDTVEQYNPRTQSWSRLPDLTKRRRYVSSASVNGCVYIFGGYDGQSRLNTVECLDISDEKPMWVTVTNMNHRRGLAGVCVYRDHIYVCGGFDGYSRHTSMERYNPATNQWTMLSGMAKGREGAGLVEAGDMIYCIGGYDGIHLLHSAERYDPQTEQWSTISPMSTQRSGAGVSVVNDIIYVCGGYDGNEHLSTVECYNTNTGHWTSLQHMIVPRCYVGACVLQGNLMVVAGYDGNLLLNSVELYNPLIETWEVLDGSMATPRCDAGVCVVRVP</sequence>
<keyword evidence="2" id="KW-0677">Repeat</keyword>
<evidence type="ECO:0000256" key="2">
    <source>
        <dbReference type="ARBA" id="ARBA00022737"/>
    </source>
</evidence>
<dbReference type="InterPro" id="IPR011705">
    <property type="entry name" value="BACK"/>
</dbReference>
<reference evidence="4 5" key="1">
    <citation type="journal article" date="2013" name="Nature">
        <title>Insights into bilaterian evolution from three spiralian genomes.</title>
        <authorList>
            <person name="Simakov O."/>
            <person name="Marletaz F."/>
            <person name="Cho S.J."/>
            <person name="Edsinger-Gonzales E."/>
            <person name="Havlak P."/>
            <person name="Hellsten U."/>
            <person name="Kuo D.H."/>
            <person name="Larsson T."/>
            <person name="Lv J."/>
            <person name="Arendt D."/>
            <person name="Savage R."/>
            <person name="Osoegawa K."/>
            <person name="de Jong P."/>
            <person name="Grimwood J."/>
            <person name="Chapman J.A."/>
            <person name="Shapiro H."/>
            <person name="Aerts A."/>
            <person name="Otillar R.P."/>
            <person name="Terry A.Y."/>
            <person name="Boore J.L."/>
            <person name="Grigoriev I.V."/>
            <person name="Lindberg D.R."/>
            <person name="Seaver E.C."/>
            <person name="Weisblat D.A."/>
            <person name="Putnam N.H."/>
            <person name="Rokhsar D.S."/>
        </authorList>
    </citation>
    <scope>NUCLEOTIDE SEQUENCE [LARGE SCALE GENOMIC DNA]</scope>
</reference>
<dbReference type="SUPFAM" id="SSF54695">
    <property type="entry name" value="POZ domain"/>
    <property type="match status" value="1"/>
</dbReference>
<dbReference type="Pfam" id="PF07707">
    <property type="entry name" value="BACK"/>
    <property type="match status" value="1"/>
</dbReference>
<dbReference type="SMART" id="SM00225">
    <property type="entry name" value="BTB"/>
    <property type="match status" value="1"/>
</dbReference>
<evidence type="ECO:0000259" key="3">
    <source>
        <dbReference type="PROSITE" id="PS50097"/>
    </source>
</evidence>
<proteinExistence type="predicted"/>
<dbReference type="OrthoDB" id="45365at2759"/>
<dbReference type="Pfam" id="PF24681">
    <property type="entry name" value="Kelch_KLHDC2_KLHL20_DRC7"/>
    <property type="match status" value="1"/>
</dbReference>
<dbReference type="PANTHER" id="PTHR24412:SF494">
    <property type="entry name" value="KELCH-LIKE PROTEIN 12"/>
    <property type="match status" value="1"/>
</dbReference>
<dbReference type="STRING" id="225164.V4CBN7"/>
<dbReference type="Gene3D" id="2.120.10.80">
    <property type="entry name" value="Kelch-type beta propeller"/>
    <property type="match status" value="1"/>
</dbReference>
<dbReference type="GeneID" id="20230949"/>
<dbReference type="InterPro" id="IPR015915">
    <property type="entry name" value="Kelch-typ_b-propeller"/>
</dbReference>
<keyword evidence="1" id="KW-0880">Kelch repeat</keyword>
<dbReference type="PANTHER" id="PTHR24412">
    <property type="entry name" value="KELCH PROTEIN"/>
    <property type="match status" value="1"/>
</dbReference>
<dbReference type="Pfam" id="PF01344">
    <property type="entry name" value="Kelch_1"/>
    <property type="match status" value="2"/>
</dbReference>
<protein>
    <recommendedName>
        <fullName evidence="3">BTB domain-containing protein</fullName>
    </recommendedName>
</protein>